<evidence type="ECO:0000256" key="3">
    <source>
        <dbReference type="ARBA" id="ARBA00022989"/>
    </source>
</evidence>
<protein>
    <recommendedName>
        <fullName evidence="9">Receptor ligand binding region domain-containing protein</fullName>
    </recommendedName>
</protein>
<evidence type="ECO:0000259" key="9">
    <source>
        <dbReference type="Pfam" id="PF01094"/>
    </source>
</evidence>
<keyword evidence="3 7" id="KW-1133">Transmembrane helix</keyword>
<organism evidence="10 11">
    <name type="scientific">Chrysophaeum taylorii</name>
    <dbReference type="NCBI Taxonomy" id="2483200"/>
    <lineage>
        <taxon>Eukaryota</taxon>
        <taxon>Sar</taxon>
        <taxon>Stramenopiles</taxon>
        <taxon>Ochrophyta</taxon>
        <taxon>Pelagophyceae</taxon>
        <taxon>Pelagomonadales</taxon>
        <taxon>Pelagomonadaceae</taxon>
        <taxon>Chrysophaeum</taxon>
    </lineage>
</organism>
<feature type="transmembrane region" description="Helical" evidence="7">
    <location>
        <begin position="821"/>
        <end position="842"/>
    </location>
</feature>
<evidence type="ECO:0000256" key="7">
    <source>
        <dbReference type="SAM" id="Phobius"/>
    </source>
</evidence>
<dbReference type="InterPro" id="IPR028082">
    <property type="entry name" value="Peripla_BP_I"/>
</dbReference>
<feature type="compositionally biased region" description="Polar residues" evidence="6">
    <location>
        <begin position="1573"/>
        <end position="1585"/>
    </location>
</feature>
<keyword evidence="8" id="KW-0732">Signal</keyword>
<dbReference type="InterPro" id="IPR001828">
    <property type="entry name" value="ANF_lig-bd_rcpt"/>
</dbReference>
<evidence type="ECO:0000256" key="6">
    <source>
        <dbReference type="SAM" id="MobiDB-lite"/>
    </source>
</evidence>
<feature type="region of interest" description="Disordered" evidence="6">
    <location>
        <begin position="1551"/>
        <end position="1612"/>
    </location>
</feature>
<sequence>MCMWRLVIILALIWPSQQVELLLGVLLDITDFRFPECCSHVKYAMKHINDLKFLGENITLDFEIRNADSAGAALQGAIELCEMDDLVGIIGTTSGITSETAAQYATIKETPMMSSEASSPELVSKVDMTYFFRAVGSDNEPIKLVAATARHYDWRRLSAVAPDNSVGYARTELLRTELTNVGVVLSSTIYYAMDTGDNVDTDSLYIMAQSVALGGAKVTLLMGTKGHRLYIVQELLKYEWPDHTFLQLDEPWDTFENGDPGLYAYQEGWLYFAADEDDEAVTTTTTTNESAYEGDALWERYITRWSTETTRYNCTRDAGKDIWANLRADPTIYDFTVISSYPQAARPVFGPFPCANGDGGAASPETANFFFRGFYDSVWIFAHALKRILDASSQRTTSDLVQRGDWIRRSLLNTSFVGLRQSYEFDKTTQDVVRQVAVYNLVKKANSTGEFDVVKVFEPTSVFYSADATCDIDPGGAECVAAVTNTSVVWPPAQKRDVALDGRHVSAESCVYAETREVYRVLGNGSVTINLFSHFNEQPELGTIFDVSLRDNSSGEPVWAGSYEVPALQDSVVVPFEIPAWGDFELEITDHFTNILVEDKTVSITATQPDCDPGKIWDDDTGECVTCPLGSEENSGACTPLGYSRDQTSYIACILCPESSYADSRGRTNCTDCPLNSQRYDYDFAEALAGSVDSDTIAALIGTDRSQCLCKPHYYSTSGSRADAKNDEVAWGNAGARCAPCARGATCQGKTYPPKNKEDYWGDPRAKNPVEFKRCSPFRCKADFECYEPYRGRLCSMLKTREYFAIGGAHPPLRCPQYHGLNIFLFSLLFFAVFTTWIYVNLFFGHKSLSIFFTHVQLIAIIAHFHVDYPEVTNNYLSVLYNFVLFDADIVSPSCLTSWTKLSTFQMTIAIPFFGLFFFIPVGVKVVGRLATDPYFRTNFSLRRLVFDYYETDYGKEVAYATSLALSLLDAMFPNLALHCMNMLRCDRYETVGHSYSRMDPTLRCGTSKHKLAQAIAVIGLFAVLSWPVALAHCIHRAYKRSSGVHEHHMLARLGWAYDKLASPHHMAAVLPHVQTMAVCIIAVVFQDGHLQLFLMTYVSLSAFAYVALAKPYAQERYNKLAIHSELTVLLYTGISVIVGKRSSFDRTWTAVVIIELTALLFCSIQIAKAERNESTARGKGQRAIRARLKLKRRAMGFSFTTSIGHLVAKWHLPPPSGSSARTHVVAAAAAAAASGDGESTPPKSPSSPSSSRGPNSPTRCRLLDGEALINNNSNDVSKDPLVDQMSFNDSSAGLSILRRGKADDPAKSMSDALSQLARSVDADTWAALSDEDLDVDQCNLIRGVVRSLKSVVDDASPLSVFSADHKSRFWRSLAETFPGIIAFAADVLSHDERFNMFGILVKLQNFLASKRSTTPWLADDVIEGPMRSSILYSLLCEASQEDRSIARFLELLVLCSKKKAVGRQSGLLAPVYVGRRMLGSVFSARASDKRVRPLTTTTTTTKKTTTSSNSEEEEEEEAMSEARREQRMVRKSLAAREQAAIVYLARLHGPAATKKKEPPTEPPADTIRSHSEGQQSATGETLNSVEEPVTMVFDVPESADDLLCERRNQHS</sequence>
<gene>
    <name evidence="10" type="ORF">CTAYLR_002398</name>
</gene>
<feature type="compositionally biased region" description="Low complexity" evidence="6">
    <location>
        <begin position="1496"/>
        <end position="1510"/>
    </location>
</feature>
<feature type="transmembrane region" description="Helical" evidence="7">
    <location>
        <begin position="911"/>
        <end position="931"/>
    </location>
</feature>
<dbReference type="InterPro" id="IPR050726">
    <property type="entry name" value="mGluR"/>
</dbReference>
<keyword evidence="4 7" id="KW-0472">Membrane</keyword>
<keyword evidence="5" id="KW-0325">Glycoprotein</keyword>
<dbReference type="Gene3D" id="3.40.50.2300">
    <property type="match status" value="2"/>
</dbReference>
<evidence type="ECO:0000313" key="10">
    <source>
        <dbReference type="EMBL" id="KAJ8605340.1"/>
    </source>
</evidence>
<keyword evidence="11" id="KW-1185">Reference proteome</keyword>
<feature type="transmembrane region" description="Helical" evidence="7">
    <location>
        <begin position="1092"/>
        <end position="1109"/>
    </location>
</feature>
<comment type="caution">
    <text evidence="10">The sequence shown here is derived from an EMBL/GenBank/DDBJ whole genome shotgun (WGS) entry which is preliminary data.</text>
</comment>
<evidence type="ECO:0000256" key="8">
    <source>
        <dbReference type="SAM" id="SignalP"/>
    </source>
</evidence>
<dbReference type="InterPro" id="IPR009030">
    <property type="entry name" value="Growth_fac_rcpt_cys_sf"/>
</dbReference>
<evidence type="ECO:0000256" key="5">
    <source>
        <dbReference type="ARBA" id="ARBA00023180"/>
    </source>
</evidence>
<feature type="domain" description="Receptor ligand binding region" evidence="9">
    <location>
        <begin position="41"/>
        <end position="191"/>
    </location>
</feature>
<keyword evidence="2 7" id="KW-0812">Transmembrane</keyword>
<evidence type="ECO:0000256" key="2">
    <source>
        <dbReference type="ARBA" id="ARBA00022692"/>
    </source>
</evidence>
<feature type="signal peptide" evidence="8">
    <location>
        <begin position="1"/>
        <end position="18"/>
    </location>
</feature>
<reference evidence="10" key="1">
    <citation type="submission" date="2023-01" db="EMBL/GenBank/DDBJ databases">
        <title>Metagenome sequencing of chrysophaentin producing Chrysophaeum taylorii.</title>
        <authorList>
            <person name="Davison J."/>
            <person name="Bewley C."/>
        </authorList>
    </citation>
    <scope>NUCLEOTIDE SEQUENCE</scope>
    <source>
        <strain evidence="10">NIES-1699</strain>
    </source>
</reference>
<feature type="region of interest" description="Disordered" evidence="6">
    <location>
        <begin position="1230"/>
        <end position="1261"/>
    </location>
</feature>
<evidence type="ECO:0000313" key="11">
    <source>
        <dbReference type="Proteomes" id="UP001230188"/>
    </source>
</evidence>
<dbReference type="EMBL" id="JAQMWT010000316">
    <property type="protein sequence ID" value="KAJ8605340.1"/>
    <property type="molecule type" value="Genomic_DNA"/>
</dbReference>
<evidence type="ECO:0000256" key="1">
    <source>
        <dbReference type="ARBA" id="ARBA00004370"/>
    </source>
</evidence>
<feature type="transmembrane region" description="Helical" evidence="7">
    <location>
        <begin position="1068"/>
        <end position="1086"/>
    </location>
</feature>
<feature type="transmembrane region" description="Helical" evidence="7">
    <location>
        <begin position="1012"/>
        <end position="1032"/>
    </location>
</feature>
<comment type="subcellular location">
    <subcellularLocation>
        <location evidence="1">Membrane</location>
    </subcellularLocation>
</comment>
<feature type="compositionally biased region" description="Low complexity" evidence="6">
    <location>
        <begin position="1247"/>
        <end position="1258"/>
    </location>
</feature>
<dbReference type="SUPFAM" id="SSF57184">
    <property type="entry name" value="Growth factor receptor domain"/>
    <property type="match status" value="1"/>
</dbReference>
<feature type="domain" description="Receptor ligand binding region" evidence="9">
    <location>
        <begin position="363"/>
        <end position="442"/>
    </location>
</feature>
<dbReference type="Pfam" id="PF01094">
    <property type="entry name" value="ANF_receptor"/>
    <property type="match status" value="2"/>
</dbReference>
<feature type="transmembrane region" description="Helical" evidence="7">
    <location>
        <begin position="1151"/>
        <end position="1168"/>
    </location>
</feature>
<feature type="chain" id="PRO_5042005952" description="Receptor ligand binding region domain-containing protein" evidence="8">
    <location>
        <begin position="19"/>
        <end position="1612"/>
    </location>
</feature>
<feature type="region of interest" description="Disordered" evidence="6">
    <location>
        <begin position="1490"/>
        <end position="1523"/>
    </location>
</feature>
<dbReference type="PANTHER" id="PTHR24060">
    <property type="entry name" value="METABOTROPIC GLUTAMATE RECEPTOR"/>
    <property type="match status" value="1"/>
</dbReference>
<evidence type="ECO:0000256" key="4">
    <source>
        <dbReference type="ARBA" id="ARBA00023136"/>
    </source>
</evidence>
<dbReference type="SUPFAM" id="SSF53822">
    <property type="entry name" value="Periplasmic binding protein-like I"/>
    <property type="match status" value="1"/>
</dbReference>
<accession>A0AAD7XM05</accession>
<feature type="compositionally biased region" description="Acidic residues" evidence="6">
    <location>
        <begin position="1511"/>
        <end position="1520"/>
    </location>
</feature>
<dbReference type="GO" id="GO:0016020">
    <property type="term" value="C:membrane"/>
    <property type="evidence" value="ECO:0007669"/>
    <property type="project" value="UniProtKB-SubCell"/>
</dbReference>
<dbReference type="Proteomes" id="UP001230188">
    <property type="component" value="Unassembled WGS sequence"/>
</dbReference>
<name>A0AAD7XM05_9STRA</name>
<proteinExistence type="predicted"/>